<keyword evidence="3" id="KW-1185">Reference proteome</keyword>
<name>A0ABS8YV75_9RHOB</name>
<reference evidence="2 3" key="1">
    <citation type="submission" date="2021-12" db="EMBL/GenBank/DDBJ databases">
        <title>Sinirhodobacter sp. WL0062 is a bacterium isolated from seawater.</title>
        <authorList>
            <person name="Wang L."/>
            <person name="He W."/>
            <person name="Zhang D.-F."/>
        </authorList>
    </citation>
    <scope>NUCLEOTIDE SEQUENCE [LARGE SCALE GENOMIC DNA]</scope>
    <source>
        <strain evidence="2 3">WL0062</strain>
    </source>
</reference>
<feature type="transmembrane region" description="Helical" evidence="1">
    <location>
        <begin position="74"/>
        <end position="95"/>
    </location>
</feature>
<keyword evidence="1" id="KW-0812">Transmembrane</keyword>
<feature type="transmembrane region" description="Helical" evidence="1">
    <location>
        <begin position="107"/>
        <end position="126"/>
    </location>
</feature>
<accession>A0ABS8YV75</accession>
<dbReference type="Proteomes" id="UP001521181">
    <property type="component" value="Unassembled WGS sequence"/>
</dbReference>
<organism evidence="2 3">
    <name type="scientific">Rhodobacter flavimaris</name>
    <dbReference type="NCBI Taxonomy" id="2907145"/>
    <lineage>
        <taxon>Bacteria</taxon>
        <taxon>Pseudomonadati</taxon>
        <taxon>Pseudomonadota</taxon>
        <taxon>Alphaproteobacteria</taxon>
        <taxon>Rhodobacterales</taxon>
        <taxon>Rhodobacter group</taxon>
        <taxon>Rhodobacter</taxon>
    </lineage>
</organism>
<evidence type="ECO:0000313" key="3">
    <source>
        <dbReference type="Proteomes" id="UP001521181"/>
    </source>
</evidence>
<dbReference type="RefSeq" id="WP_233675662.1">
    <property type="nucleotide sequence ID" value="NZ_JAJUOS010000002.1"/>
</dbReference>
<protein>
    <submittedName>
        <fullName evidence="2">Uncharacterized protein</fullName>
    </submittedName>
</protein>
<proteinExistence type="predicted"/>
<comment type="caution">
    <text evidence="2">The sequence shown here is derived from an EMBL/GenBank/DDBJ whole genome shotgun (WGS) entry which is preliminary data.</text>
</comment>
<evidence type="ECO:0000256" key="1">
    <source>
        <dbReference type="SAM" id="Phobius"/>
    </source>
</evidence>
<dbReference type="EMBL" id="JAJUOS010000002">
    <property type="protein sequence ID" value="MCE5972651.1"/>
    <property type="molecule type" value="Genomic_DNA"/>
</dbReference>
<evidence type="ECO:0000313" key="2">
    <source>
        <dbReference type="EMBL" id="MCE5972651.1"/>
    </source>
</evidence>
<keyword evidence="1" id="KW-0472">Membrane</keyword>
<keyword evidence="1" id="KW-1133">Transmembrane helix</keyword>
<sequence>MDMPQKELDAIAAERAKIFTPKWFARLLSGRLSPGDTFWLGNYGILLWVVPALVMLAMILAMSNPVAMLPTLQVFAGIMGIYRIAILRALIAATVSTPGPKGWRITGILWTLAEAAGLLGYAWMSLSA</sequence>
<gene>
    <name evidence="2" type="ORF">LZA78_04065</name>
</gene>
<feature type="transmembrane region" description="Helical" evidence="1">
    <location>
        <begin position="38"/>
        <end position="62"/>
    </location>
</feature>